<feature type="transmembrane region" description="Helical" evidence="1">
    <location>
        <begin position="32"/>
        <end position="49"/>
    </location>
</feature>
<evidence type="ECO:0000313" key="3">
    <source>
        <dbReference type="Proteomes" id="UP001597218"/>
    </source>
</evidence>
<dbReference type="RefSeq" id="WP_381538605.1">
    <property type="nucleotide sequence ID" value="NZ_JBHUGI010000032.1"/>
</dbReference>
<evidence type="ECO:0000256" key="1">
    <source>
        <dbReference type="SAM" id="Phobius"/>
    </source>
</evidence>
<protein>
    <submittedName>
        <fullName evidence="2">Uncharacterized protein</fullName>
    </submittedName>
</protein>
<organism evidence="2 3">
    <name type="scientific">Sporosarcina siberiensis</name>
    <dbReference type="NCBI Taxonomy" id="1365606"/>
    <lineage>
        <taxon>Bacteria</taxon>
        <taxon>Bacillati</taxon>
        <taxon>Bacillota</taxon>
        <taxon>Bacilli</taxon>
        <taxon>Bacillales</taxon>
        <taxon>Caryophanaceae</taxon>
        <taxon>Sporosarcina</taxon>
    </lineage>
</organism>
<keyword evidence="1" id="KW-0812">Transmembrane</keyword>
<keyword evidence="3" id="KW-1185">Reference proteome</keyword>
<name>A0ABW4SJ89_9BACL</name>
<comment type="caution">
    <text evidence="2">The sequence shown here is derived from an EMBL/GenBank/DDBJ whole genome shotgun (WGS) entry which is preliminary data.</text>
</comment>
<gene>
    <name evidence="2" type="ORF">ACFSFY_12810</name>
</gene>
<reference evidence="3" key="1">
    <citation type="journal article" date="2019" name="Int. J. Syst. Evol. Microbiol.">
        <title>The Global Catalogue of Microorganisms (GCM) 10K type strain sequencing project: providing services to taxonomists for standard genome sequencing and annotation.</title>
        <authorList>
            <consortium name="The Broad Institute Genomics Platform"/>
            <consortium name="The Broad Institute Genome Sequencing Center for Infectious Disease"/>
            <person name="Wu L."/>
            <person name="Ma J."/>
        </authorList>
    </citation>
    <scope>NUCLEOTIDE SEQUENCE [LARGE SCALE GENOMIC DNA]</scope>
    <source>
        <strain evidence="3">CGMCC 4.7177</strain>
    </source>
</reference>
<keyword evidence="1" id="KW-0472">Membrane</keyword>
<keyword evidence="1" id="KW-1133">Transmembrane helix</keyword>
<evidence type="ECO:0000313" key="2">
    <source>
        <dbReference type="EMBL" id="MFD1928915.1"/>
    </source>
</evidence>
<feature type="transmembrane region" description="Helical" evidence="1">
    <location>
        <begin position="7"/>
        <end position="26"/>
    </location>
</feature>
<dbReference type="Proteomes" id="UP001597218">
    <property type="component" value="Unassembled WGS sequence"/>
</dbReference>
<proteinExistence type="predicted"/>
<accession>A0ABW4SJ89</accession>
<dbReference type="EMBL" id="JBHUGI010000032">
    <property type="protein sequence ID" value="MFD1928915.1"/>
    <property type="molecule type" value="Genomic_DNA"/>
</dbReference>
<sequence length="59" mass="6808">MNKYNKNILAITIITIFTLILMTTWLDLNFGYTQILLIIAAAYAVNLNIKGFKEKQRES</sequence>